<dbReference type="InParanoid" id="H0EET7"/>
<dbReference type="InterPro" id="IPR027417">
    <property type="entry name" value="P-loop_NTPase"/>
</dbReference>
<reference evidence="1 2" key="1">
    <citation type="journal article" date="2012" name="Eukaryot. Cell">
        <title>Genome sequence of the fungus Glarea lozoyensis: the first genome sequence of a species from the Helotiaceae family.</title>
        <authorList>
            <person name="Youssar L."/>
            <person name="Gruening B.A."/>
            <person name="Erxleben A."/>
            <person name="Guenther S."/>
            <person name="Huettel W."/>
        </authorList>
    </citation>
    <scope>NUCLEOTIDE SEQUENCE [LARGE SCALE GENOMIC DNA]</scope>
    <source>
        <strain evidence="2">ATCC 74030 / MF5533</strain>
    </source>
</reference>
<gene>
    <name evidence="1" type="ORF">M7I_0971</name>
</gene>
<protein>
    <recommendedName>
        <fullName evidence="3">P-loop containing nucleoside triphosphate hydrolase</fullName>
    </recommendedName>
</protein>
<dbReference type="SUPFAM" id="SSF52540">
    <property type="entry name" value="P-loop containing nucleoside triphosphate hydrolases"/>
    <property type="match status" value="1"/>
</dbReference>
<sequence>MTANQPEKFYLLTYPRTASNLLVRILNLKEQSNILTNSRGGYYFLEVGERQLNPLRTRSAHIDAWTETERKELLDCYQACFETLDTHISDSFQVGKSVFIKEHIPWIISPAADSKLAFPSHPTTSPPICLTPGTQSKFNETLFSDEWLGSWKPTILIRNPILMIPSHYRAEVDLSSPEEMAAKTAVQMVKMSTTMSRARQLYSWFRTKSPLCQSPDANGVQWPIILDADDIITNRGLVRNYAKLVNLDPDKLQWEWDPISPEQEEQLGGAEKRMRATVNNSNGIIGGKIMKGVVLEEEIKKWKAEWGEKEGKKVEGWVQADMVDYEWLKARRLQYGLFCAN</sequence>
<dbReference type="AlphaFoldDB" id="H0EET7"/>
<evidence type="ECO:0008006" key="3">
    <source>
        <dbReference type="Google" id="ProtNLM"/>
    </source>
</evidence>
<keyword evidence="2" id="KW-1185">Reference proteome</keyword>
<dbReference type="OrthoDB" id="3650366at2759"/>
<accession>H0EET7</accession>
<dbReference type="HOGENOM" id="CLU_033907_2_0_1"/>
<comment type="caution">
    <text evidence="1">The sequence shown here is derived from an EMBL/GenBank/DDBJ whole genome shotgun (WGS) entry which is preliminary data.</text>
</comment>
<proteinExistence type="predicted"/>
<dbReference type="PANTHER" id="PTHR48312">
    <property type="match status" value="1"/>
</dbReference>
<dbReference type="EMBL" id="AGUE01000016">
    <property type="protein sequence ID" value="EHL03000.1"/>
    <property type="molecule type" value="Genomic_DNA"/>
</dbReference>
<dbReference type="Proteomes" id="UP000005446">
    <property type="component" value="Unassembled WGS sequence"/>
</dbReference>
<organism evidence="1 2">
    <name type="scientific">Glarea lozoyensis (strain ATCC 74030 / MF5533)</name>
    <dbReference type="NCBI Taxonomy" id="1104152"/>
    <lineage>
        <taxon>Eukaryota</taxon>
        <taxon>Fungi</taxon>
        <taxon>Dikarya</taxon>
        <taxon>Ascomycota</taxon>
        <taxon>Pezizomycotina</taxon>
        <taxon>Leotiomycetes</taxon>
        <taxon>Helotiales</taxon>
        <taxon>Helotiaceae</taxon>
        <taxon>Glarea</taxon>
    </lineage>
</organism>
<evidence type="ECO:0000313" key="2">
    <source>
        <dbReference type="Proteomes" id="UP000005446"/>
    </source>
</evidence>
<name>H0EET7_GLAL7</name>
<dbReference type="PANTHER" id="PTHR48312:SF1">
    <property type="entry name" value="SULFOTRANSFERASE"/>
    <property type="match status" value="1"/>
</dbReference>
<evidence type="ECO:0000313" key="1">
    <source>
        <dbReference type="EMBL" id="EHL03000.1"/>
    </source>
</evidence>